<evidence type="ECO:0000313" key="2">
    <source>
        <dbReference type="EMBL" id="TKA69506.1"/>
    </source>
</evidence>
<dbReference type="EMBL" id="NAJN01001146">
    <property type="protein sequence ID" value="TKA65386.1"/>
    <property type="molecule type" value="Genomic_DNA"/>
</dbReference>
<sequence length="260" mass="29842">MPTPTSSIGSRWSQDFELTEEDWAQGSALARKFLVIYQRICETRYQNDFMPWDELSYAFGCLVLNIRVYTHSSQLVGKPDQALTGTDALVLLFDQAFKKIRDPDHRFGHVHAAILLLLGLGFRIRTGRKPKDISEMGWKDIKTAWEIVKAQFQARRMGFITDGRWMKRVNGGGSVKAQMFGCKYIHTSAQEQDEISDLITASLREDDMEFRNLDAGELYSQVQQTGNRSEPKDRRVQVRTLEAAALPESRRLSMFSFFDD</sequence>
<gene>
    <name evidence="2" type="ORF">B0A49_09150</name>
    <name evidence="1" type="ORF">B0A49_09640</name>
</gene>
<evidence type="ECO:0000313" key="1">
    <source>
        <dbReference type="EMBL" id="TKA65386.1"/>
    </source>
</evidence>
<comment type="caution">
    <text evidence="1">The sequence shown here is derived from an EMBL/GenBank/DDBJ whole genome shotgun (WGS) entry which is preliminary data.</text>
</comment>
<organism evidence="1 3">
    <name type="scientific">Cryomyces minteri</name>
    <dbReference type="NCBI Taxonomy" id="331657"/>
    <lineage>
        <taxon>Eukaryota</taxon>
        <taxon>Fungi</taxon>
        <taxon>Dikarya</taxon>
        <taxon>Ascomycota</taxon>
        <taxon>Pezizomycotina</taxon>
        <taxon>Dothideomycetes</taxon>
        <taxon>Dothideomycetes incertae sedis</taxon>
        <taxon>Cryomyces</taxon>
    </lineage>
</organism>
<dbReference type="Proteomes" id="UP000308768">
    <property type="component" value="Unassembled WGS sequence"/>
</dbReference>
<dbReference type="EMBL" id="NAJN01000725">
    <property type="protein sequence ID" value="TKA69506.1"/>
    <property type="molecule type" value="Genomic_DNA"/>
</dbReference>
<keyword evidence="3" id="KW-1185">Reference proteome</keyword>
<dbReference type="AlphaFoldDB" id="A0A4U0WS44"/>
<accession>A0A4U0WS44</accession>
<proteinExistence type="predicted"/>
<name>A0A4U0WS44_9PEZI</name>
<protein>
    <submittedName>
        <fullName evidence="1">Uncharacterized protein</fullName>
    </submittedName>
</protein>
<reference evidence="1 3" key="1">
    <citation type="submission" date="2017-03" db="EMBL/GenBank/DDBJ databases">
        <title>Genomes of endolithic fungi from Antarctica.</title>
        <authorList>
            <person name="Coleine C."/>
            <person name="Masonjones S."/>
            <person name="Stajich J.E."/>
        </authorList>
    </citation>
    <scope>NUCLEOTIDE SEQUENCE [LARGE SCALE GENOMIC DNA]</scope>
    <source>
        <strain evidence="1 3">CCFEE 5187</strain>
    </source>
</reference>
<evidence type="ECO:0000313" key="3">
    <source>
        <dbReference type="Proteomes" id="UP000308768"/>
    </source>
</evidence>